<evidence type="ECO:0000256" key="6">
    <source>
        <dbReference type="ARBA" id="ARBA00022576"/>
    </source>
</evidence>
<dbReference type="InterPro" id="IPR046348">
    <property type="entry name" value="SIS_dom_sf"/>
</dbReference>
<dbReference type="KEGG" id="kpf:IX53_04265"/>
<comment type="catalytic activity">
    <reaction evidence="1 10">
        <text>D-fructose 6-phosphate + L-glutamine = D-glucosamine 6-phosphate + L-glutamate</text>
        <dbReference type="Rhea" id="RHEA:13237"/>
        <dbReference type="ChEBI" id="CHEBI:29985"/>
        <dbReference type="ChEBI" id="CHEBI:58359"/>
        <dbReference type="ChEBI" id="CHEBI:58725"/>
        <dbReference type="ChEBI" id="CHEBI:61527"/>
        <dbReference type="EC" id="2.6.1.16"/>
    </reaction>
</comment>
<dbReference type="PANTHER" id="PTHR10937:SF0">
    <property type="entry name" value="GLUTAMINE--FRUCTOSE-6-PHOSPHATE TRANSAMINASE (ISOMERIZING)"/>
    <property type="match status" value="1"/>
</dbReference>
<dbReference type="GO" id="GO:0046349">
    <property type="term" value="P:amino sugar biosynthetic process"/>
    <property type="evidence" value="ECO:0007669"/>
    <property type="project" value="UniProtKB-ARBA"/>
</dbReference>
<dbReference type="CDD" id="cd05008">
    <property type="entry name" value="SIS_GlmS_GlmD_1"/>
    <property type="match status" value="1"/>
</dbReference>
<dbReference type="HAMAP" id="MF_00164">
    <property type="entry name" value="GlmS"/>
    <property type="match status" value="1"/>
</dbReference>
<proteinExistence type="inferred from homology"/>
<comment type="subcellular location">
    <subcellularLocation>
        <location evidence="2 10">Cytoplasm</location>
    </subcellularLocation>
</comment>
<dbReference type="STRING" id="1330330.IX53_04265"/>
<dbReference type="FunFam" id="3.40.50.10490:FF:000002">
    <property type="entry name" value="Glutamine--fructose-6-phosphate aminotransferase [isomerizing]"/>
    <property type="match status" value="1"/>
</dbReference>
<evidence type="ECO:0000256" key="1">
    <source>
        <dbReference type="ARBA" id="ARBA00001031"/>
    </source>
</evidence>
<comment type="function">
    <text evidence="10">Catalyzes the first step in hexosamine metabolism, converting fructose-6P into glucosamine-6P using glutamine as a nitrogen source.</text>
</comment>
<dbReference type="NCBIfam" id="NF001484">
    <property type="entry name" value="PRK00331.1"/>
    <property type="match status" value="1"/>
</dbReference>
<dbReference type="GO" id="GO:0006047">
    <property type="term" value="P:UDP-N-acetylglucosamine metabolic process"/>
    <property type="evidence" value="ECO:0007669"/>
    <property type="project" value="TreeGrafter"/>
</dbReference>
<evidence type="ECO:0000256" key="4">
    <source>
        <dbReference type="ARBA" id="ARBA00016090"/>
    </source>
</evidence>
<evidence type="ECO:0000259" key="12">
    <source>
        <dbReference type="PROSITE" id="PS51464"/>
    </source>
</evidence>
<evidence type="ECO:0000256" key="3">
    <source>
        <dbReference type="ARBA" id="ARBA00012916"/>
    </source>
</evidence>
<dbReference type="CDD" id="cd00714">
    <property type="entry name" value="GFAT"/>
    <property type="match status" value="1"/>
</dbReference>
<evidence type="ECO:0000256" key="8">
    <source>
        <dbReference type="ARBA" id="ARBA00022737"/>
    </source>
</evidence>
<name>A0A0G2Z6C7_9BACT</name>
<dbReference type="FunFam" id="3.60.20.10:FF:000006">
    <property type="entry name" value="Glutamine--fructose-6-phosphate aminotransferase [isomerizing]"/>
    <property type="match status" value="1"/>
</dbReference>
<evidence type="ECO:0000259" key="11">
    <source>
        <dbReference type="PROSITE" id="PS51278"/>
    </source>
</evidence>
<dbReference type="GO" id="GO:0004360">
    <property type="term" value="F:glutamine-fructose-6-phosphate transaminase (isomerizing) activity"/>
    <property type="evidence" value="ECO:0007669"/>
    <property type="project" value="UniProtKB-UniRule"/>
</dbReference>
<dbReference type="GO" id="GO:0097367">
    <property type="term" value="F:carbohydrate derivative binding"/>
    <property type="evidence" value="ECO:0007669"/>
    <property type="project" value="InterPro"/>
</dbReference>
<feature type="active site" description="For Fru-6P isomerization activity" evidence="10">
    <location>
        <position position="602"/>
    </location>
</feature>
<evidence type="ECO:0000256" key="2">
    <source>
        <dbReference type="ARBA" id="ARBA00004496"/>
    </source>
</evidence>
<dbReference type="InterPro" id="IPR017932">
    <property type="entry name" value="GATase_2_dom"/>
</dbReference>
<dbReference type="InterPro" id="IPR001347">
    <property type="entry name" value="SIS_dom"/>
</dbReference>
<evidence type="ECO:0000313" key="13">
    <source>
        <dbReference type="EMBL" id="AKI97155.1"/>
    </source>
</evidence>
<keyword evidence="8" id="KW-0677">Repeat</keyword>
<dbReference type="InterPro" id="IPR035490">
    <property type="entry name" value="GlmS/FrlB_SIS"/>
</dbReference>
<dbReference type="EMBL" id="CP011232">
    <property type="protein sequence ID" value="AKI97155.1"/>
    <property type="molecule type" value="Genomic_DNA"/>
</dbReference>
<dbReference type="InterPro" id="IPR047084">
    <property type="entry name" value="GFAT_N"/>
</dbReference>
<dbReference type="Proteomes" id="UP000035159">
    <property type="component" value="Chromosome"/>
</dbReference>
<comment type="subunit">
    <text evidence="10">Homodimer.</text>
</comment>
<accession>A0A0G2Z6C7</accession>
<dbReference type="GO" id="GO:0005975">
    <property type="term" value="P:carbohydrate metabolic process"/>
    <property type="evidence" value="ECO:0007669"/>
    <property type="project" value="UniProtKB-UniRule"/>
</dbReference>
<dbReference type="Pfam" id="PF13522">
    <property type="entry name" value="GATase_6"/>
    <property type="match status" value="1"/>
</dbReference>
<feature type="domain" description="SIS" evidence="12">
    <location>
        <begin position="285"/>
        <end position="424"/>
    </location>
</feature>
<feature type="domain" description="SIS" evidence="12">
    <location>
        <begin position="456"/>
        <end position="597"/>
    </location>
</feature>
<evidence type="ECO:0000256" key="9">
    <source>
        <dbReference type="ARBA" id="ARBA00022962"/>
    </source>
</evidence>
<dbReference type="GO" id="GO:0006487">
    <property type="term" value="P:protein N-linked glycosylation"/>
    <property type="evidence" value="ECO:0007669"/>
    <property type="project" value="TreeGrafter"/>
</dbReference>
<dbReference type="GO" id="GO:0006002">
    <property type="term" value="P:fructose 6-phosphate metabolic process"/>
    <property type="evidence" value="ECO:0007669"/>
    <property type="project" value="TreeGrafter"/>
</dbReference>
<dbReference type="FunFam" id="3.40.50.10490:FF:000001">
    <property type="entry name" value="Glutamine--fructose-6-phosphate aminotransferase [isomerizing]"/>
    <property type="match status" value="1"/>
</dbReference>
<dbReference type="PATRIC" id="fig|1330330.3.peg.853"/>
<dbReference type="CDD" id="cd05009">
    <property type="entry name" value="SIS_GlmS_GlmD_2"/>
    <property type="match status" value="1"/>
</dbReference>
<keyword evidence="6 10" id="KW-0032">Aminotransferase</keyword>
<dbReference type="NCBIfam" id="TIGR01135">
    <property type="entry name" value="glmS"/>
    <property type="match status" value="1"/>
</dbReference>
<organism evidence="13 14">
    <name type="scientific">Kosmotoga pacifica</name>
    <dbReference type="NCBI Taxonomy" id="1330330"/>
    <lineage>
        <taxon>Bacteria</taxon>
        <taxon>Thermotogati</taxon>
        <taxon>Thermotogota</taxon>
        <taxon>Thermotogae</taxon>
        <taxon>Kosmotogales</taxon>
        <taxon>Kosmotogaceae</taxon>
        <taxon>Kosmotoga</taxon>
    </lineage>
</organism>
<gene>
    <name evidence="10" type="primary">glmS</name>
    <name evidence="13" type="ORF">IX53_04265</name>
</gene>
<dbReference type="OrthoDB" id="106547at2"/>
<feature type="domain" description="Glutamine amidotransferase type-2" evidence="11">
    <location>
        <begin position="2"/>
        <end position="218"/>
    </location>
</feature>
<dbReference type="PROSITE" id="PS51278">
    <property type="entry name" value="GATASE_TYPE_2"/>
    <property type="match status" value="1"/>
</dbReference>
<dbReference type="GO" id="GO:0005829">
    <property type="term" value="C:cytosol"/>
    <property type="evidence" value="ECO:0007669"/>
    <property type="project" value="TreeGrafter"/>
</dbReference>
<dbReference type="Gene3D" id="3.60.20.10">
    <property type="entry name" value="Glutamine Phosphoribosylpyrophosphate, subunit 1, domain 1"/>
    <property type="match status" value="1"/>
</dbReference>
<evidence type="ECO:0000256" key="5">
    <source>
        <dbReference type="ARBA" id="ARBA00022490"/>
    </source>
</evidence>
<dbReference type="EC" id="2.6.1.16" evidence="3 10"/>
<keyword evidence="7 10" id="KW-0808">Transferase</keyword>
<evidence type="ECO:0000256" key="7">
    <source>
        <dbReference type="ARBA" id="ARBA00022679"/>
    </source>
</evidence>
<dbReference type="InterPro" id="IPR005855">
    <property type="entry name" value="GFAT"/>
</dbReference>
<keyword evidence="9" id="KW-0315">Glutamine amidotransferase</keyword>
<dbReference type="InterPro" id="IPR029055">
    <property type="entry name" value="Ntn_hydrolases_N"/>
</dbReference>
<dbReference type="Pfam" id="PF01380">
    <property type="entry name" value="SIS"/>
    <property type="match status" value="2"/>
</dbReference>
<sequence length="607" mass="66635">MCGIVGMVGKGVRIGNLVEGLEKLEYRGYDSAGIAFPDEQRVNVRKAVGKIGALKAQLKDIISVEITAGIAHTRWATHGAPSDANAHPHTDCTGKIAVVHNGIIENHLELREKLLRNGHEFHSETDTEVIAHLIEEHYEGDLPAAIRHTLIDLEGAYAIAVVHADNPDMIVAARKGSPLVVGVTETGGFLASDVTPLLKYLRDVYFIEDGDVVTLIPGNLEISRIDGSKASRPIIHIDWNEKAAEKGGFPHFMLKEIFEEPEVLRNALAGRIKNGRANLPEMENVVPAIKRARNVHIVACGTSFHAGLVLKRFLEDYAGLTVEIDVASEFRYRNIHIDENTIVIAVSQSGETADTLEGVRRVKVKGGTVIAVTNVVGSTLARESDVVVYLNAGPEIGVAATKTYVSQLAVLFIIGAYISHLRNEKDEIRQIINELEGMPTIFEGTLSTMNESILQLAKEYYQYRHFMYIGRGYGYPTALEGALKLKEISYIHASAYQAGELKHGPIALLDREFPVFAIVPDDALKAKVLSNIMETRARDAKVVAICTEGDQETGRIVNSRIEVPRVSDPLYPLVMSPYLQLFAYHIAVLRGNDPDKPRNLAKSVTVE</sequence>
<dbReference type="SUPFAM" id="SSF56235">
    <property type="entry name" value="N-terminal nucleophile aminohydrolases (Ntn hydrolases)"/>
    <property type="match status" value="1"/>
</dbReference>
<reference evidence="13 14" key="1">
    <citation type="submission" date="2015-04" db="EMBL/GenBank/DDBJ databases">
        <title>Complete Genome Sequence of Kosmotoga pacifica SLHLJ1.</title>
        <authorList>
            <person name="Jiang L.J."/>
            <person name="Shao Z.Z."/>
            <person name="Jebbar M."/>
        </authorList>
    </citation>
    <scope>NUCLEOTIDE SEQUENCE [LARGE SCALE GENOMIC DNA]</scope>
    <source>
        <strain evidence="13 14">SLHLJ1</strain>
    </source>
</reference>
<evidence type="ECO:0000313" key="14">
    <source>
        <dbReference type="Proteomes" id="UP000035159"/>
    </source>
</evidence>
<feature type="initiator methionine" description="Removed" evidence="10">
    <location>
        <position position="1"/>
    </location>
</feature>
<feature type="active site" description="Nucleophile; for GATase activity" evidence="10">
    <location>
        <position position="2"/>
    </location>
</feature>
<keyword evidence="14" id="KW-1185">Reference proteome</keyword>
<dbReference type="PANTHER" id="PTHR10937">
    <property type="entry name" value="GLUCOSAMINE--FRUCTOSE-6-PHOSPHATE AMINOTRANSFERASE, ISOMERIZING"/>
    <property type="match status" value="1"/>
</dbReference>
<evidence type="ECO:0000256" key="10">
    <source>
        <dbReference type="HAMAP-Rule" id="MF_00164"/>
    </source>
</evidence>
<keyword evidence="5 10" id="KW-0963">Cytoplasm</keyword>
<dbReference type="RefSeq" id="WP_047754289.1">
    <property type="nucleotide sequence ID" value="NZ_CAJUHA010000013.1"/>
</dbReference>
<dbReference type="InterPro" id="IPR035466">
    <property type="entry name" value="GlmS/AgaS_SIS"/>
</dbReference>
<dbReference type="AlphaFoldDB" id="A0A0G2Z6C7"/>
<dbReference type="Gene3D" id="3.40.50.10490">
    <property type="entry name" value="Glucose-6-phosphate isomerase like protein, domain 1"/>
    <property type="match status" value="2"/>
</dbReference>
<dbReference type="SUPFAM" id="SSF53697">
    <property type="entry name" value="SIS domain"/>
    <property type="match status" value="1"/>
</dbReference>
<dbReference type="PROSITE" id="PS51464">
    <property type="entry name" value="SIS"/>
    <property type="match status" value="2"/>
</dbReference>
<protein>
    <recommendedName>
        <fullName evidence="4 10">Glutamine--fructose-6-phosphate aminotransferase [isomerizing]</fullName>
        <ecNumber evidence="3 10">2.6.1.16</ecNumber>
    </recommendedName>
    <alternativeName>
        <fullName evidence="10">D-fructose-6-phosphate amidotransferase</fullName>
    </alternativeName>
    <alternativeName>
        <fullName evidence="10">GFAT</fullName>
    </alternativeName>
    <alternativeName>
        <fullName evidence="10">Glucosamine-6-phosphate synthase</fullName>
    </alternativeName>
    <alternativeName>
        <fullName evidence="10">Hexosephosphate aminotransferase</fullName>
    </alternativeName>
    <alternativeName>
        <fullName evidence="10">L-glutamine--D-fructose-6-phosphate amidotransferase</fullName>
    </alternativeName>
</protein>